<dbReference type="AlphaFoldDB" id="A0A0Q9YYI8"/>
<evidence type="ECO:0000313" key="6">
    <source>
        <dbReference type="Proteomes" id="UP000051497"/>
    </source>
</evidence>
<feature type="domain" description="Polysaccharide biosynthesis protein CapD-like" evidence="3">
    <location>
        <begin position="286"/>
        <end position="570"/>
    </location>
</feature>
<keyword evidence="4" id="KW-0456">Lyase</keyword>
<dbReference type="SUPFAM" id="SSF51735">
    <property type="entry name" value="NAD(P)-binding Rossmann-fold domains"/>
    <property type="match status" value="2"/>
</dbReference>
<dbReference type="PANTHER" id="PTHR43318">
    <property type="entry name" value="UDP-N-ACETYLGLUCOSAMINE 4,6-DEHYDRATASE"/>
    <property type="match status" value="1"/>
</dbReference>
<dbReference type="EMBL" id="LKAJ02000001">
    <property type="protein sequence ID" value="MCS5712017.1"/>
    <property type="molecule type" value="Genomic_DNA"/>
</dbReference>
<dbReference type="InterPro" id="IPR003869">
    <property type="entry name" value="Polysac_CapD-like"/>
</dbReference>
<name>A0A0Q9YYI8_9GAMM</name>
<dbReference type="PANTHER" id="PTHR43318:SF1">
    <property type="entry name" value="POLYSACCHARIDE BIOSYNTHESIS PROTEIN EPSC-RELATED"/>
    <property type="match status" value="1"/>
</dbReference>
<dbReference type="Pfam" id="PF13727">
    <property type="entry name" value="CoA_binding_3"/>
    <property type="match status" value="1"/>
</dbReference>
<dbReference type="Gene3D" id="3.40.50.720">
    <property type="entry name" value="NAD(P)-binding Rossmann-like Domain"/>
    <property type="match status" value="2"/>
</dbReference>
<dbReference type="RefSeq" id="WP_075064814.1">
    <property type="nucleotide sequence ID" value="NZ_LKAJ02000001.1"/>
</dbReference>
<dbReference type="Pfam" id="PF02719">
    <property type="entry name" value="Polysacc_synt_2"/>
    <property type="match status" value="1"/>
</dbReference>
<dbReference type="InterPro" id="IPR051203">
    <property type="entry name" value="Polysaccharide_Synthase-Rel"/>
</dbReference>
<comment type="caution">
    <text evidence="4">The sequence shown here is derived from an EMBL/GenBank/DDBJ whole genome shotgun (WGS) entry which is preliminary data.</text>
</comment>
<dbReference type="InterPro" id="IPR036291">
    <property type="entry name" value="NAD(P)-bd_dom_sf"/>
</dbReference>
<proteinExistence type="inferred from homology"/>
<feature type="transmembrane region" description="Helical" evidence="2">
    <location>
        <begin position="51"/>
        <end position="71"/>
    </location>
</feature>
<dbReference type="OrthoDB" id="9803111at2"/>
<comment type="similarity">
    <text evidence="1">Belongs to the polysaccharide synthase family.</text>
</comment>
<sequence>MKAVWLQWRSRWAAFVHDFLSIPVAWFGAYWLRFNLDQIPQEILTQALYMLPWVIVFQAIGFWVFGLYRGVWRFASIPDLTRIVKAIIMGSLITLLAIFLSTRLQNIPRSVIPLYSMLLLLILGGSRFVYRWSKDKRYLTGRGQRVLIVGAGVAGESLVRDLLRDESSSYLPIAFVDDREQKLGRELHGIRVVGTCDDIPEVVKRFTVDMILIALPSANASEMRRIVAICESTHKPARTLPGMNDLVSGLVSVKNLREISLEDLLGRDPVTLDWQAISNSLAGKVVLVSGGGGSIGSELCRQVMKLEPSHLIIVDNSEYNLFCVQQELLSKLSHDKTQVHFQLIDVCDMFAISRLLTQFKVQVIFHAAAYKHVPLLEPQIRAAVKNNILGTYNLAQAAALEQIEKFVLVSTDKAVNPTNVMGATKRIAELVCQYFNERFSTAFITVRFGNVLGSRGSVVETFQQQLEKGGPLTVTHPEVMRYFMTVQEASQLILQALTIGAGGELFVLDMGEPIKIRYMAEQMIRLAGKRKDEDIRIEYVGLRPGEKLFEELFHKREQLASTSHNKILKAHPRVLEKKFEKSLLALQVAVNECQEQEIFRIIKELVPELRHARQVKNTLTQATSEQTETMV</sequence>
<dbReference type="EMBL" id="LKAJ01000001">
    <property type="protein sequence ID" value="KRG22618.1"/>
    <property type="molecule type" value="Genomic_DNA"/>
</dbReference>
<evidence type="ECO:0000313" key="4">
    <source>
        <dbReference type="EMBL" id="KRG22618.1"/>
    </source>
</evidence>
<dbReference type="CDD" id="cd05237">
    <property type="entry name" value="UDP_invert_4-6DH_SDR_e"/>
    <property type="match status" value="1"/>
</dbReference>
<dbReference type="PATRIC" id="fig|1590043.3.peg.159"/>
<organism evidence="4">
    <name type="scientific">Candidatus Berkiella aquae</name>
    <dbReference type="NCBI Taxonomy" id="295108"/>
    <lineage>
        <taxon>Bacteria</taxon>
        <taxon>Pseudomonadati</taxon>
        <taxon>Pseudomonadota</taxon>
        <taxon>Gammaproteobacteria</taxon>
        <taxon>Candidatus Berkiellales</taxon>
        <taxon>Candidatus Berkiellaceae</taxon>
        <taxon>Candidatus Berkiella</taxon>
    </lineage>
</organism>
<dbReference type="Proteomes" id="UP000051497">
    <property type="component" value="Unassembled WGS sequence"/>
</dbReference>
<feature type="transmembrane region" description="Helical" evidence="2">
    <location>
        <begin position="12"/>
        <end position="31"/>
    </location>
</feature>
<keyword evidence="2" id="KW-0472">Membrane</keyword>
<protein>
    <submittedName>
        <fullName evidence="5">Polysaccharide biosynthesis protein</fullName>
    </submittedName>
    <submittedName>
        <fullName evidence="4">UDP-N-acetyl-alpha-D-glucosamine C6 dehydratase</fullName>
        <ecNumber evidence="4">4.2.1.135</ecNumber>
    </submittedName>
</protein>
<dbReference type="STRING" id="295108.HT99x_00156"/>
<evidence type="ECO:0000259" key="3">
    <source>
        <dbReference type="Pfam" id="PF02719"/>
    </source>
</evidence>
<keyword evidence="2" id="KW-1133">Transmembrane helix</keyword>
<gene>
    <name evidence="4" type="primary">pglF</name>
    <name evidence="4" type="ORF">HT99x_00156</name>
    <name evidence="5" type="ORF">HT99x_011290</name>
</gene>
<reference evidence="5" key="2">
    <citation type="journal article" date="2016" name="Genome Announc.">
        <title>Draft Genome Sequences of Two Novel Amoeba-Resistant Intranuclear Bacteria, 'Candidatus Berkiella cookevillensis' and 'Candidatus Berkiella aquae'.</title>
        <authorList>
            <person name="Mehari Y.T."/>
            <person name="Arivett B.A."/>
            <person name="Farone A.L."/>
            <person name="Gunderson J.H."/>
            <person name="Farone M.B."/>
        </authorList>
    </citation>
    <scope>NUCLEOTIDE SEQUENCE</scope>
    <source>
        <strain evidence="5">HT99</strain>
    </source>
</reference>
<keyword evidence="2" id="KW-0812">Transmembrane</keyword>
<reference evidence="4" key="1">
    <citation type="submission" date="2015-09" db="EMBL/GenBank/DDBJ databases">
        <title>Draft Genome Sequences of Two Novel Amoeba-resistant Intranuclear Bacteria, Candidatus Berkiella cookevillensis and Candidatus Berkiella aquae.</title>
        <authorList>
            <person name="Mehari Y.T."/>
            <person name="Arivett B.A."/>
            <person name="Farone A.L."/>
            <person name="Gunderson J.H."/>
            <person name="Farone M.B."/>
        </authorList>
    </citation>
    <scope>NUCLEOTIDE SEQUENCE [LARGE SCALE GENOMIC DNA]</scope>
    <source>
        <strain evidence="4">HT99</strain>
    </source>
</reference>
<dbReference type="EC" id="4.2.1.135" evidence="4"/>
<reference evidence="5" key="3">
    <citation type="submission" date="2021-06" db="EMBL/GenBank/DDBJ databases">
        <title>Genomic Description and Analysis of Intracellular Bacteria, Candidatus Berkiella cookevillensis and Candidatus Berkiella aquae.</title>
        <authorList>
            <person name="Kidane D.T."/>
            <person name="Mehari Y.T."/>
            <person name="Rice F.C."/>
            <person name="Arivett B.A."/>
            <person name="Farone A.L."/>
            <person name="Berk S.G."/>
            <person name="Farone M.B."/>
        </authorList>
    </citation>
    <scope>NUCLEOTIDE SEQUENCE</scope>
    <source>
        <strain evidence="5">HT99</strain>
    </source>
</reference>
<feature type="transmembrane region" description="Helical" evidence="2">
    <location>
        <begin position="83"/>
        <end position="100"/>
    </location>
</feature>
<feature type="transmembrane region" description="Helical" evidence="2">
    <location>
        <begin position="112"/>
        <end position="130"/>
    </location>
</feature>
<keyword evidence="6" id="KW-1185">Reference proteome</keyword>
<evidence type="ECO:0000256" key="1">
    <source>
        <dbReference type="ARBA" id="ARBA00007430"/>
    </source>
</evidence>
<dbReference type="GO" id="GO:0016829">
    <property type="term" value="F:lyase activity"/>
    <property type="evidence" value="ECO:0007669"/>
    <property type="project" value="UniProtKB-KW"/>
</dbReference>
<accession>A0A0Q9YYI8</accession>
<evidence type="ECO:0000313" key="5">
    <source>
        <dbReference type="EMBL" id="MCS5712017.1"/>
    </source>
</evidence>
<evidence type="ECO:0000256" key="2">
    <source>
        <dbReference type="SAM" id="Phobius"/>
    </source>
</evidence>